<dbReference type="STRING" id="2754.EH55_07075"/>
<sequence length="180" mass="20689">MKKVYIAHPLRGVSGRKAEIESNIKENKEICRAIVEDARYDDVVPVSPIEAFSFLDPENKEPKYVERTMSYCLSLLNACEELWVFGDWTTSEGVMKEITTWLTTRKRYKASDDSLSPLVRFFEYNDAASGIRIKQTATVEHIAGFCKLMQKEIHGAQVKEWRKFASMMIDPDSGVLTRRL</sequence>
<dbReference type="GeneID" id="90984812"/>
<comment type="caution">
    <text evidence="2">The sequence shown here is derived from an EMBL/GenBank/DDBJ whole genome shotgun (WGS) entry which is preliminary data.</text>
</comment>
<keyword evidence="3" id="KW-1185">Reference proteome</keyword>
<dbReference type="EMBL" id="JMKI01000037">
    <property type="protein sequence ID" value="KEJ91729.1"/>
    <property type="molecule type" value="Genomic_DNA"/>
</dbReference>
<feature type="domain" description="DUF7768" evidence="1">
    <location>
        <begin position="2"/>
        <end position="100"/>
    </location>
</feature>
<dbReference type="Pfam" id="PF24963">
    <property type="entry name" value="DUF7768"/>
    <property type="match status" value="1"/>
</dbReference>
<dbReference type="InterPro" id="IPR056670">
    <property type="entry name" value="DUF7768"/>
</dbReference>
<dbReference type="OrthoDB" id="9807423at2"/>
<dbReference type="eggNOG" id="ENOG5030NHN">
    <property type="taxonomic scope" value="Bacteria"/>
</dbReference>
<dbReference type="Proteomes" id="UP000027665">
    <property type="component" value="Unassembled WGS sequence"/>
</dbReference>
<evidence type="ECO:0000313" key="3">
    <source>
        <dbReference type="Proteomes" id="UP000027665"/>
    </source>
</evidence>
<evidence type="ECO:0000313" key="2">
    <source>
        <dbReference type="EMBL" id="KEJ91729.1"/>
    </source>
</evidence>
<dbReference type="Gene3D" id="3.40.50.10400">
    <property type="entry name" value="Hypothetical protein PA1492"/>
    <property type="match status" value="1"/>
</dbReference>
<name>A0A073IPP3_9BACT</name>
<gene>
    <name evidence="2" type="ORF">EH55_07075</name>
</gene>
<organism evidence="2 3">
    <name type="scientific">Synergistes jonesii</name>
    <dbReference type="NCBI Taxonomy" id="2754"/>
    <lineage>
        <taxon>Bacteria</taxon>
        <taxon>Thermotogati</taxon>
        <taxon>Synergistota</taxon>
        <taxon>Synergistia</taxon>
        <taxon>Synergistales</taxon>
        <taxon>Synergistaceae</taxon>
        <taxon>Synergistes</taxon>
    </lineage>
</organism>
<dbReference type="RefSeq" id="WP_051682797.1">
    <property type="nucleotide sequence ID" value="NZ_JMKI01000037.1"/>
</dbReference>
<proteinExistence type="predicted"/>
<accession>A0A073IPP3</accession>
<reference evidence="2 3" key="1">
    <citation type="submission" date="2014-04" db="EMBL/GenBank/DDBJ databases">
        <title>Draft Genome Sequence of Synergistes jonesii.</title>
        <authorList>
            <person name="Coil D.A."/>
            <person name="Eisen J.A."/>
            <person name="Holland-Moritz H.E."/>
        </authorList>
    </citation>
    <scope>NUCLEOTIDE SEQUENCE [LARGE SCALE GENOMIC DNA]</scope>
    <source>
        <strain evidence="2 3">78-1</strain>
    </source>
</reference>
<protein>
    <recommendedName>
        <fullName evidence="1">DUF7768 domain-containing protein</fullName>
    </recommendedName>
</protein>
<evidence type="ECO:0000259" key="1">
    <source>
        <dbReference type="Pfam" id="PF24963"/>
    </source>
</evidence>
<dbReference type="AlphaFoldDB" id="A0A073IPP3"/>